<dbReference type="EMBL" id="CP053073">
    <property type="protein sequence ID" value="QJR13986.1"/>
    <property type="molecule type" value="Genomic_DNA"/>
</dbReference>
<name>A0A6M4H377_9PROT</name>
<dbReference type="Proteomes" id="UP000503096">
    <property type="component" value="Chromosome"/>
</dbReference>
<gene>
    <name evidence="2" type="ORF">DSM104440_00778</name>
</gene>
<dbReference type="InParanoid" id="A0A6M4H377"/>
<dbReference type="InterPro" id="IPR011604">
    <property type="entry name" value="PDDEXK-like_dom_sf"/>
</dbReference>
<dbReference type="SUPFAM" id="SSF52540">
    <property type="entry name" value="P-loop containing nucleoside triphosphate hydrolases"/>
    <property type="match status" value="1"/>
</dbReference>
<dbReference type="Gene3D" id="3.90.320.10">
    <property type="match status" value="1"/>
</dbReference>
<dbReference type="InterPro" id="IPR027417">
    <property type="entry name" value="P-loop_NTPase"/>
</dbReference>
<dbReference type="AlphaFoldDB" id="A0A6M4H377"/>
<proteinExistence type="predicted"/>
<dbReference type="NCBIfam" id="TIGR03623">
    <property type="entry name" value="probable DNA repair protein"/>
    <property type="match status" value="1"/>
</dbReference>
<evidence type="ECO:0000313" key="2">
    <source>
        <dbReference type="EMBL" id="QJR13986.1"/>
    </source>
</evidence>
<dbReference type="KEGG" id="upl:DSM104440_00778"/>
<reference evidence="2 3" key="1">
    <citation type="submission" date="2020-04" db="EMBL/GenBank/DDBJ databases">
        <title>Usitatibacter rugosus gen. nov., sp. nov. and Usitatibacter palustris sp. nov., novel members of Usitatibacteraceae fam. nov. within the order Nitrosomonadales isolated from soil.</title>
        <authorList>
            <person name="Huber K.J."/>
            <person name="Neumann-Schaal M."/>
            <person name="Geppert A."/>
            <person name="Luckner M."/>
            <person name="Wanner G."/>
            <person name="Overmann J."/>
        </authorList>
    </citation>
    <scope>NUCLEOTIDE SEQUENCE [LARGE SCALE GENOMIC DNA]</scope>
    <source>
        <strain evidence="2 3">Swamp67</strain>
    </source>
</reference>
<evidence type="ECO:0000259" key="1">
    <source>
        <dbReference type="Pfam" id="PF12705"/>
    </source>
</evidence>
<organism evidence="2 3">
    <name type="scientific">Usitatibacter palustris</name>
    <dbReference type="NCBI Taxonomy" id="2732487"/>
    <lineage>
        <taxon>Bacteria</taxon>
        <taxon>Pseudomonadati</taxon>
        <taxon>Pseudomonadota</taxon>
        <taxon>Betaproteobacteria</taxon>
        <taxon>Nitrosomonadales</taxon>
        <taxon>Usitatibacteraceae</taxon>
        <taxon>Usitatibacter</taxon>
    </lineage>
</organism>
<protein>
    <recommendedName>
        <fullName evidence="1">PD-(D/E)XK endonuclease-like domain-containing protein</fullName>
    </recommendedName>
</protein>
<feature type="domain" description="PD-(D/E)XK endonuclease-like" evidence="1">
    <location>
        <begin position="632"/>
        <end position="895"/>
    </location>
</feature>
<dbReference type="InterPro" id="IPR019925">
    <property type="entry name" value="DNA_repair_protein_predicted"/>
</dbReference>
<dbReference type="RefSeq" id="WP_171160784.1">
    <property type="nucleotide sequence ID" value="NZ_CP053073.1"/>
</dbReference>
<dbReference type="Pfam" id="PF12705">
    <property type="entry name" value="PDDEXK_1"/>
    <property type="match status" value="1"/>
</dbReference>
<keyword evidence="3" id="KW-1185">Reference proteome</keyword>
<sequence length="918" mass="101185">MSNPFPEIDRDELLERLEQGGERAVTVLTPNRRLAQSLEAEVDRRHLAAGRAHWDAADILAFDHFLARCHEEALYSARGADVPSLLSEAAARILWEEAIGQSRWKDGLLSLPAAAALASEAWALAHDWRIQGALRSEQSSEDAEAFAEWATHYARRTDRENVIDSARLPASVARYWAEKMIAPPAAIALYAFDVIKPQQADLLSTCAGMGTQVFLCQPARHEATLRRVVIETPREEIEQAARWARARLEAADPARAPRIAVVVPELSARRREVVRIFARTFAPNGSLASRSGAPYFNLSLGEPLTEYPLVDAALTLLEIATQAVAYDRASRLIRSPFLADAEAEVAGRARLDAALRRIAPGALNAVHLRRVAPEGVKRGAPPCRGFIELLERVIEKSQDNAPASAHTWARRFNEILRAAGFPGERSLDSVEYQALERWRESLAEFAALGSIATHWSGREARARLVRLCRETVFQPRSGQAPVQVLGILESAGLTFDHLWVSGLTEDAWPIASRAHPLIAPALQRRAGIPQASPEEALEFDRRITTGWRVAAPEVVFSSARADGDRELVASPLVADVTKSDDLEALAIPKFIELRRQILAKRKDAMSKTQDDIGPALPTPFAKGGTNILVDQAACPFRAFAHYRLGARELEAPASGLAPMERGTLLHEMMGKLWEAVKDSATLVSMDDAALAKHIDEAAAHAVRKVQEDRPGRLDGRFADLERERIAALAREWLAIEKTRAPFRVHQREEKWKLHAGGVEIDGRIDRVDELAGGGLAVIDYKTGRVSAADWNGERPDNAQMPLYALAADRERLHAVAFASLKTGDLRFVGVSRDENILPKVKTPTEVQGGSWDAMLQKWRVVVDRLGADFAAGQATVDPKELLTTCRRCDLKTLCRVHERLSPLDEGDELDDAGEEKAE</sequence>
<accession>A0A6M4H377</accession>
<evidence type="ECO:0000313" key="3">
    <source>
        <dbReference type="Proteomes" id="UP000503096"/>
    </source>
</evidence>
<dbReference type="InterPro" id="IPR038726">
    <property type="entry name" value="PDDEXK_AddAB-type"/>
</dbReference>